<sequence>MHAPGLGMVGMVGISRQGWKLRMGVVAWADGSAPASSILQRSKSKLINSTRLTNSSTQQLRPLRVRNTPTVQRPLLLTATRATSILFQAGPTHPHRIPPLLDPYRSMADRVRPWIPASRIPTFAALFFPSFPLLKALRCSSARLPEASHTTILGDEPTTPAPTSSQLGIL</sequence>
<evidence type="ECO:0000313" key="2">
    <source>
        <dbReference type="EMBL" id="KAF1992358.1"/>
    </source>
</evidence>
<feature type="region of interest" description="Disordered" evidence="1">
    <location>
        <begin position="150"/>
        <end position="170"/>
    </location>
</feature>
<evidence type="ECO:0000313" key="3">
    <source>
        <dbReference type="Proteomes" id="UP000800041"/>
    </source>
</evidence>
<evidence type="ECO:0000256" key="1">
    <source>
        <dbReference type="SAM" id="MobiDB-lite"/>
    </source>
</evidence>
<keyword evidence="3" id="KW-1185">Reference proteome</keyword>
<gene>
    <name evidence="2" type="ORF">K402DRAFT_4735</name>
</gene>
<dbReference type="AlphaFoldDB" id="A0A6G1HHE0"/>
<accession>A0A6G1HHE0</accession>
<dbReference type="Proteomes" id="UP000800041">
    <property type="component" value="Unassembled WGS sequence"/>
</dbReference>
<protein>
    <submittedName>
        <fullName evidence="2">Uncharacterized protein</fullName>
    </submittedName>
</protein>
<reference evidence="2" key="1">
    <citation type="journal article" date="2020" name="Stud. Mycol.">
        <title>101 Dothideomycetes genomes: a test case for predicting lifestyles and emergence of pathogens.</title>
        <authorList>
            <person name="Haridas S."/>
            <person name="Albert R."/>
            <person name="Binder M."/>
            <person name="Bloem J."/>
            <person name="Labutti K."/>
            <person name="Salamov A."/>
            <person name="Andreopoulos B."/>
            <person name="Baker S."/>
            <person name="Barry K."/>
            <person name="Bills G."/>
            <person name="Bluhm B."/>
            <person name="Cannon C."/>
            <person name="Castanera R."/>
            <person name="Culley D."/>
            <person name="Daum C."/>
            <person name="Ezra D."/>
            <person name="Gonzalez J."/>
            <person name="Henrissat B."/>
            <person name="Kuo A."/>
            <person name="Liang C."/>
            <person name="Lipzen A."/>
            <person name="Lutzoni F."/>
            <person name="Magnuson J."/>
            <person name="Mondo S."/>
            <person name="Nolan M."/>
            <person name="Ohm R."/>
            <person name="Pangilinan J."/>
            <person name="Park H.-J."/>
            <person name="Ramirez L."/>
            <person name="Alfaro M."/>
            <person name="Sun H."/>
            <person name="Tritt A."/>
            <person name="Yoshinaga Y."/>
            <person name="Zwiers L.-H."/>
            <person name="Turgeon B."/>
            <person name="Goodwin S."/>
            <person name="Spatafora J."/>
            <person name="Crous P."/>
            <person name="Grigoriev I."/>
        </authorList>
    </citation>
    <scope>NUCLEOTIDE SEQUENCE</scope>
    <source>
        <strain evidence="2">CBS 113979</strain>
    </source>
</reference>
<name>A0A6G1HHE0_9PEZI</name>
<dbReference type="EMBL" id="ML977137">
    <property type="protein sequence ID" value="KAF1992358.1"/>
    <property type="molecule type" value="Genomic_DNA"/>
</dbReference>
<feature type="compositionally biased region" description="Polar residues" evidence="1">
    <location>
        <begin position="161"/>
        <end position="170"/>
    </location>
</feature>
<proteinExistence type="predicted"/>
<organism evidence="2 3">
    <name type="scientific">Aulographum hederae CBS 113979</name>
    <dbReference type="NCBI Taxonomy" id="1176131"/>
    <lineage>
        <taxon>Eukaryota</taxon>
        <taxon>Fungi</taxon>
        <taxon>Dikarya</taxon>
        <taxon>Ascomycota</taxon>
        <taxon>Pezizomycotina</taxon>
        <taxon>Dothideomycetes</taxon>
        <taxon>Pleosporomycetidae</taxon>
        <taxon>Aulographales</taxon>
        <taxon>Aulographaceae</taxon>
    </lineage>
</organism>